<evidence type="ECO:0000313" key="2">
    <source>
        <dbReference type="Proteomes" id="UP000821845"/>
    </source>
</evidence>
<dbReference type="Proteomes" id="UP000821845">
    <property type="component" value="Chromosome 5"/>
</dbReference>
<keyword evidence="2" id="KW-1185">Reference proteome</keyword>
<reference evidence="1" key="1">
    <citation type="submission" date="2020-05" db="EMBL/GenBank/DDBJ databases">
        <title>Large-scale comparative analyses of tick genomes elucidate their genetic diversity and vector capacities.</title>
        <authorList>
            <person name="Jia N."/>
            <person name="Wang J."/>
            <person name="Shi W."/>
            <person name="Du L."/>
            <person name="Sun Y."/>
            <person name="Zhan W."/>
            <person name="Jiang J."/>
            <person name="Wang Q."/>
            <person name="Zhang B."/>
            <person name="Ji P."/>
            <person name="Sakyi L.B."/>
            <person name="Cui X."/>
            <person name="Yuan T."/>
            <person name="Jiang B."/>
            <person name="Yang W."/>
            <person name="Lam T.T.-Y."/>
            <person name="Chang Q."/>
            <person name="Ding S."/>
            <person name="Wang X."/>
            <person name="Zhu J."/>
            <person name="Ruan X."/>
            <person name="Zhao L."/>
            <person name="Wei J."/>
            <person name="Que T."/>
            <person name="Du C."/>
            <person name="Cheng J."/>
            <person name="Dai P."/>
            <person name="Han X."/>
            <person name="Huang E."/>
            <person name="Gao Y."/>
            <person name="Liu J."/>
            <person name="Shao H."/>
            <person name="Ye R."/>
            <person name="Li L."/>
            <person name="Wei W."/>
            <person name="Wang X."/>
            <person name="Wang C."/>
            <person name="Yang T."/>
            <person name="Huo Q."/>
            <person name="Li W."/>
            <person name="Guo W."/>
            <person name="Chen H."/>
            <person name="Zhou L."/>
            <person name="Ni X."/>
            <person name="Tian J."/>
            <person name="Zhou Y."/>
            <person name="Sheng Y."/>
            <person name="Liu T."/>
            <person name="Pan Y."/>
            <person name="Xia L."/>
            <person name="Li J."/>
            <person name="Zhao F."/>
            <person name="Cao W."/>
        </authorList>
    </citation>
    <scope>NUCLEOTIDE SEQUENCE</scope>
    <source>
        <strain evidence="1">Hyas-2018</strain>
    </source>
</reference>
<proteinExistence type="predicted"/>
<evidence type="ECO:0000313" key="1">
    <source>
        <dbReference type="EMBL" id="KAH6930985.1"/>
    </source>
</evidence>
<organism evidence="1 2">
    <name type="scientific">Hyalomma asiaticum</name>
    <name type="common">Tick</name>
    <dbReference type="NCBI Taxonomy" id="266040"/>
    <lineage>
        <taxon>Eukaryota</taxon>
        <taxon>Metazoa</taxon>
        <taxon>Ecdysozoa</taxon>
        <taxon>Arthropoda</taxon>
        <taxon>Chelicerata</taxon>
        <taxon>Arachnida</taxon>
        <taxon>Acari</taxon>
        <taxon>Parasitiformes</taxon>
        <taxon>Ixodida</taxon>
        <taxon>Ixodoidea</taxon>
        <taxon>Ixodidae</taxon>
        <taxon>Hyalomminae</taxon>
        <taxon>Hyalomma</taxon>
    </lineage>
</organism>
<gene>
    <name evidence="1" type="ORF">HPB50_021167</name>
</gene>
<protein>
    <submittedName>
        <fullName evidence="1">Uncharacterized protein</fullName>
    </submittedName>
</protein>
<name>A0ACB7S8D1_HYAAI</name>
<sequence>MGKCVIDTRTAEQATARERSSGFRVFWPCVVVGRVARASSHLLLALAKERRWAAFDWLFFFARPSAPTLHETARVNASQECLLVRTFFADRRRWDSLCMHAGDFRKVGGRATPNQYRRDASHVCGRGARFRRGFRGGPRRLRATQHAEASRRTSNACALRVPRVDGAAIERDSPARRNLSPSPCDKIRRRRLCVDDDNEPVFTLPTASSKAYATLTLARSGGKKGTTDSV</sequence>
<dbReference type="EMBL" id="CM023485">
    <property type="protein sequence ID" value="KAH6930985.1"/>
    <property type="molecule type" value="Genomic_DNA"/>
</dbReference>
<comment type="caution">
    <text evidence="1">The sequence shown here is derived from an EMBL/GenBank/DDBJ whole genome shotgun (WGS) entry which is preliminary data.</text>
</comment>
<accession>A0ACB7S8D1</accession>